<keyword evidence="10 12" id="KW-0472">Membrane</keyword>
<evidence type="ECO:0000313" key="16">
    <source>
        <dbReference type="Proteomes" id="UP000612893"/>
    </source>
</evidence>
<dbReference type="InterPro" id="IPR036097">
    <property type="entry name" value="HisK_dim/P_sf"/>
</dbReference>
<comment type="catalytic activity">
    <reaction evidence="1">
        <text>ATP + protein L-histidine = ADP + protein N-phospho-L-histidine.</text>
        <dbReference type="EC" id="2.7.13.3"/>
    </reaction>
</comment>
<dbReference type="SMART" id="SM00388">
    <property type="entry name" value="HisKA"/>
    <property type="match status" value="1"/>
</dbReference>
<dbReference type="InterPro" id="IPR004358">
    <property type="entry name" value="Sig_transdc_His_kin-like_C"/>
</dbReference>
<dbReference type="Pfam" id="PF00672">
    <property type="entry name" value="HAMP"/>
    <property type="match status" value="1"/>
</dbReference>
<dbReference type="InterPro" id="IPR003594">
    <property type="entry name" value="HATPase_dom"/>
</dbReference>
<dbReference type="CDD" id="cd06225">
    <property type="entry name" value="HAMP"/>
    <property type="match status" value="1"/>
</dbReference>
<dbReference type="EC" id="2.7.13.3" evidence="3"/>
<dbReference type="Gene3D" id="1.10.287.130">
    <property type="match status" value="1"/>
</dbReference>
<sequence length="520" mass="56632">MAESSRPRRRRLRPMNLRLRLLLAVMGIVLVSLAVSGVLTGLLMVRLEFENAKEQLSRSALAFRQPIQRAECATLLPNGTCLNGKRVNFVQFDQNLRQNLGELNLRGDRLILLSKVNRINRVPRVVFDSDQLLVPGQPVNLRTATSSTTVASEETMALQDQPYVVAATQLTGVNNAGTIVVARPRARVVAKATGDLIPLVLQSAGAALLLAVMVSALISRALTRPLGELQSAAEDIAAGNYSRRVRLRGSDEIGVVGQAFDRMAEAVQRTRTQQQDFLANVSHELKTPLTSLIGFSQALMDGSLRDEKERERAASILHEEAERVLRMSQELLDLARVESGQLALDPRPVDLGAQLEQEIELVRPRADARELKLDLQLPPGLPPVRADPERLQQILENLLDNAVKYAPAGSEVRIWARARDGQVATMVGNEVGSHQPDPERMFDRFYRADPSRSSAAGGAGLGLAISRELATAQQGALAASLEGGTLVVRLDLPSEAHPTDAARSPGRGTLQQGLRREARA</sequence>
<comment type="caution">
    <text evidence="15">The sequence shown here is derived from an EMBL/GenBank/DDBJ whole genome shotgun (WGS) entry which is preliminary data.</text>
</comment>
<feature type="transmembrane region" description="Helical" evidence="12">
    <location>
        <begin position="21"/>
        <end position="45"/>
    </location>
</feature>
<dbReference type="Gene3D" id="3.30.565.10">
    <property type="entry name" value="Histidine kinase-like ATPase, C-terminal domain"/>
    <property type="match status" value="1"/>
</dbReference>
<dbReference type="PANTHER" id="PTHR45436:SF5">
    <property type="entry name" value="SENSOR HISTIDINE KINASE TRCS"/>
    <property type="match status" value="1"/>
</dbReference>
<evidence type="ECO:0000256" key="1">
    <source>
        <dbReference type="ARBA" id="ARBA00000085"/>
    </source>
</evidence>
<dbReference type="Gene3D" id="6.10.340.10">
    <property type="match status" value="1"/>
</dbReference>
<keyword evidence="8 12" id="KW-1133">Transmembrane helix</keyword>
<dbReference type="Pfam" id="PF00512">
    <property type="entry name" value="HisKA"/>
    <property type="match status" value="1"/>
</dbReference>
<dbReference type="RefSeq" id="WP_338203493.1">
    <property type="nucleotide sequence ID" value="NZ_JAEKNR010000176.1"/>
</dbReference>
<evidence type="ECO:0000256" key="10">
    <source>
        <dbReference type="ARBA" id="ARBA00023136"/>
    </source>
</evidence>
<dbReference type="EMBL" id="JAEKNR010000176">
    <property type="protein sequence ID" value="MBJ7599864.1"/>
    <property type="molecule type" value="Genomic_DNA"/>
</dbReference>
<evidence type="ECO:0000256" key="6">
    <source>
        <dbReference type="ARBA" id="ARBA00022692"/>
    </source>
</evidence>
<evidence type="ECO:0000313" key="15">
    <source>
        <dbReference type="EMBL" id="MBJ7599864.1"/>
    </source>
</evidence>
<evidence type="ECO:0000256" key="5">
    <source>
        <dbReference type="ARBA" id="ARBA00022679"/>
    </source>
</evidence>
<keyword evidence="16" id="KW-1185">Reference proteome</keyword>
<reference evidence="15" key="1">
    <citation type="submission" date="2020-10" db="EMBL/GenBank/DDBJ databases">
        <title>Ca. Dormibacterota MAGs.</title>
        <authorList>
            <person name="Montgomery K."/>
        </authorList>
    </citation>
    <scope>NUCLEOTIDE SEQUENCE [LARGE SCALE GENOMIC DNA]</scope>
    <source>
        <strain evidence="15">SC8812_S17_10</strain>
    </source>
</reference>
<keyword evidence="5" id="KW-0808">Transferase</keyword>
<name>A0A934K6L8_9BACT</name>
<evidence type="ECO:0000256" key="12">
    <source>
        <dbReference type="SAM" id="Phobius"/>
    </source>
</evidence>
<dbReference type="Proteomes" id="UP000612893">
    <property type="component" value="Unassembled WGS sequence"/>
</dbReference>
<feature type="domain" description="HAMP" evidence="14">
    <location>
        <begin position="220"/>
        <end position="272"/>
    </location>
</feature>
<dbReference type="SUPFAM" id="SSF55874">
    <property type="entry name" value="ATPase domain of HSP90 chaperone/DNA topoisomerase II/histidine kinase"/>
    <property type="match status" value="1"/>
</dbReference>
<proteinExistence type="predicted"/>
<dbReference type="Pfam" id="PF02518">
    <property type="entry name" value="HATPase_c"/>
    <property type="match status" value="1"/>
</dbReference>
<dbReference type="PROSITE" id="PS50885">
    <property type="entry name" value="HAMP"/>
    <property type="match status" value="1"/>
</dbReference>
<feature type="region of interest" description="Disordered" evidence="11">
    <location>
        <begin position="495"/>
        <end position="520"/>
    </location>
</feature>
<dbReference type="GO" id="GO:0005886">
    <property type="term" value="C:plasma membrane"/>
    <property type="evidence" value="ECO:0007669"/>
    <property type="project" value="TreeGrafter"/>
</dbReference>
<keyword evidence="9" id="KW-0902">Two-component regulatory system</keyword>
<evidence type="ECO:0000256" key="7">
    <source>
        <dbReference type="ARBA" id="ARBA00022777"/>
    </source>
</evidence>
<dbReference type="GO" id="GO:0000155">
    <property type="term" value="F:phosphorelay sensor kinase activity"/>
    <property type="evidence" value="ECO:0007669"/>
    <property type="project" value="InterPro"/>
</dbReference>
<dbReference type="SUPFAM" id="SSF47384">
    <property type="entry name" value="Homodimeric domain of signal transducing histidine kinase"/>
    <property type="match status" value="1"/>
</dbReference>
<dbReference type="InterPro" id="IPR036890">
    <property type="entry name" value="HATPase_C_sf"/>
</dbReference>
<dbReference type="PROSITE" id="PS50109">
    <property type="entry name" value="HIS_KIN"/>
    <property type="match status" value="1"/>
</dbReference>
<dbReference type="SMART" id="SM00387">
    <property type="entry name" value="HATPase_c"/>
    <property type="match status" value="1"/>
</dbReference>
<protein>
    <recommendedName>
        <fullName evidence="3">histidine kinase</fullName>
        <ecNumber evidence="3">2.7.13.3</ecNumber>
    </recommendedName>
</protein>
<dbReference type="InterPro" id="IPR003661">
    <property type="entry name" value="HisK_dim/P_dom"/>
</dbReference>
<keyword evidence="4" id="KW-0597">Phosphoprotein</keyword>
<keyword evidence="6 12" id="KW-0812">Transmembrane</keyword>
<dbReference type="InterPro" id="IPR005467">
    <property type="entry name" value="His_kinase_dom"/>
</dbReference>
<accession>A0A934K6L8</accession>
<evidence type="ECO:0000256" key="8">
    <source>
        <dbReference type="ARBA" id="ARBA00022989"/>
    </source>
</evidence>
<evidence type="ECO:0000259" key="13">
    <source>
        <dbReference type="PROSITE" id="PS50109"/>
    </source>
</evidence>
<dbReference type="AlphaFoldDB" id="A0A934K6L8"/>
<evidence type="ECO:0000256" key="3">
    <source>
        <dbReference type="ARBA" id="ARBA00012438"/>
    </source>
</evidence>
<dbReference type="FunFam" id="1.10.287.130:FF:000001">
    <property type="entry name" value="Two-component sensor histidine kinase"/>
    <property type="match status" value="1"/>
</dbReference>
<dbReference type="CDD" id="cd00082">
    <property type="entry name" value="HisKA"/>
    <property type="match status" value="1"/>
</dbReference>
<evidence type="ECO:0000259" key="14">
    <source>
        <dbReference type="PROSITE" id="PS50885"/>
    </source>
</evidence>
<organism evidence="15 16">
    <name type="scientific">Candidatus Nephthysia bennettiae</name>
    <dbReference type="NCBI Taxonomy" id="3127016"/>
    <lineage>
        <taxon>Bacteria</taxon>
        <taxon>Bacillati</taxon>
        <taxon>Candidatus Dormiibacterota</taxon>
        <taxon>Candidatus Dormibacteria</taxon>
        <taxon>Candidatus Dormibacterales</taxon>
        <taxon>Candidatus Dormibacteraceae</taxon>
        <taxon>Candidatus Nephthysia</taxon>
    </lineage>
</organism>
<dbReference type="InterPro" id="IPR003660">
    <property type="entry name" value="HAMP_dom"/>
</dbReference>
<gene>
    <name evidence="15" type="ORF">JF922_17525</name>
</gene>
<dbReference type="PRINTS" id="PR00344">
    <property type="entry name" value="BCTRLSENSOR"/>
</dbReference>
<feature type="domain" description="Histidine kinase" evidence="13">
    <location>
        <begin position="280"/>
        <end position="496"/>
    </location>
</feature>
<keyword evidence="7 15" id="KW-0418">Kinase</keyword>
<dbReference type="SUPFAM" id="SSF158472">
    <property type="entry name" value="HAMP domain-like"/>
    <property type="match status" value="1"/>
</dbReference>
<evidence type="ECO:0000256" key="2">
    <source>
        <dbReference type="ARBA" id="ARBA00004370"/>
    </source>
</evidence>
<comment type="subcellular location">
    <subcellularLocation>
        <location evidence="2">Membrane</location>
    </subcellularLocation>
</comment>
<evidence type="ECO:0000256" key="4">
    <source>
        <dbReference type="ARBA" id="ARBA00022553"/>
    </source>
</evidence>
<evidence type="ECO:0000256" key="11">
    <source>
        <dbReference type="SAM" id="MobiDB-lite"/>
    </source>
</evidence>
<dbReference type="PANTHER" id="PTHR45436">
    <property type="entry name" value="SENSOR HISTIDINE KINASE YKOH"/>
    <property type="match status" value="1"/>
</dbReference>
<dbReference type="SMART" id="SM00304">
    <property type="entry name" value="HAMP"/>
    <property type="match status" value="1"/>
</dbReference>
<dbReference type="InterPro" id="IPR050428">
    <property type="entry name" value="TCS_sensor_his_kinase"/>
</dbReference>
<evidence type="ECO:0000256" key="9">
    <source>
        <dbReference type="ARBA" id="ARBA00023012"/>
    </source>
</evidence>